<dbReference type="SUPFAM" id="SSF161098">
    <property type="entry name" value="MetI-like"/>
    <property type="match status" value="1"/>
</dbReference>
<sequence length="321" mass="35855">MSDQQIPDTPELISAAPVRHWGRWVSAAIVVVIAAMMINGLVTNKNFHWDIVFDTLFKPQIFHAIGWTLILTVVSMIIGIVLAVTLAIMRRSENPILRWVSMVYIWFFRGTPIYTQLIFWGLIGVLYPRMSLGIPFGPEFFSFRTYDVITAGVAAMVGLGLNEAAYLSEIVRSGLNSVDVGQEEAARALGMNHRQILRRIVIPQAMRVIVPPTGNEAISMLKTTSLVTAVPFTLELTRVTNDLGTHSLLQIPYLLVAAIWYLVITSILMVGQARLERYYGKGTESTRRLSRRAGNRQRSARQQAINAAQTTPLTNSSEWTP</sequence>
<evidence type="ECO:0000256" key="7">
    <source>
        <dbReference type="ARBA" id="ARBA00023136"/>
    </source>
</evidence>
<dbReference type="InterPro" id="IPR000515">
    <property type="entry name" value="MetI-like"/>
</dbReference>
<keyword evidence="7 8" id="KW-0472">Membrane</keyword>
<dbReference type="GO" id="GO:0006865">
    <property type="term" value="P:amino acid transport"/>
    <property type="evidence" value="ECO:0007669"/>
    <property type="project" value="UniProtKB-KW"/>
</dbReference>
<accession>A0A2V1JZY8</accession>
<evidence type="ECO:0000313" key="12">
    <source>
        <dbReference type="Proteomes" id="UP000245283"/>
    </source>
</evidence>
<dbReference type="PANTHER" id="PTHR30614:SF0">
    <property type="entry name" value="L-CYSTINE TRANSPORT SYSTEM PERMEASE PROTEIN TCYL"/>
    <property type="match status" value="1"/>
</dbReference>
<comment type="similarity">
    <text evidence="8">Belongs to the binding-protein-dependent transport system permease family.</text>
</comment>
<proteinExistence type="inferred from homology"/>
<reference evidence="12" key="1">
    <citation type="submission" date="2018-05" db="EMBL/GenBank/DDBJ databases">
        <authorList>
            <person name="Li Y."/>
        </authorList>
    </citation>
    <scope>NUCLEOTIDE SEQUENCE [LARGE SCALE GENOMIC DNA]</scope>
    <source>
        <strain evidence="12">sk1b4</strain>
    </source>
</reference>
<evidence type="ECO:0000256" key="6">
    <source>
        <dbReference type="ARBA" id="ARBA00022989"/>
    </source>
</evidence>
<dbReference type="GO" id="GO:0043190">
    <property type="term" value="C:ATP-binding cassette (ABC) transporter complex"/>
    <property type="evidence" value="ECO:0007669"/>
    <property type="project" value="InterPro"/>
</dbReference>
<dbReference type="OrthoDB" id="92598at2"/>
<evidence type="ECO:0000256" key="5">
    <source>
        <dbReference type="ARBA" id="ARBA00022970"/>
    </source>
</evidence>
<dbReference type="EMBL" id="QETB01000006">
    <property type="protein sequence ID" value="PWF24516.1"/>
    <property type="molecule type" value="Genomic_DNA"/>
</dbReference>
<dbReference type="CDD" id="cd06261">
    <property type="entry name" value="TM_PBP2"/>
    <property type="match status" value="1"/>
</dbReference>
<dbReference type="InterPro" id="IPR010065">
    <property type="entry name" value="AA_ABC_transptr_permease_3TM"/>
</dbReference>
<feature type="transmembrane region" description="Helical" evidence="8">
    <location>
        <begin position="101"/>
        <end position="123"/>
    </location>
</feature>
<feature type="compositionally biased region" description="Basic residues" evidence="9">
    <location>
        <begin position="288"/>
        <end position="299"/>
    </location>
</feature>
<feature type="compositionally biased region" description="Polar residues" evidence="9">
    <location>
        <begin position="300"/>
        <end position="321"/>
    </location>
</feature>
<evidence type="ECO:0000256" key="4">
    <source>
        <dbReference type="ARBA" id="ARBA00022692"/>
    </source>
</evidence>
<keyword evidence="6 8" id="KW-1133">Transmembrane helix</keyword>
<dbReference type="AlphaFoldDB" id="A0A2V1JZY8"/>
<evidence type="ECO:0000256" key="9">
    <source>
        <dbReference type="SAM" id="MobiDB-lite"/>
    </source>
</evidence>
<comment type="caution">
    <text evidence="11">The sequence shown here is derived from an EMBL/GenBank/DDBJ whole genome shotgun (WGS) entry which is preliminary data.</text>
</comment>
<evidence type="ECO:0000256" key="1">
    <source>
        <dbReference type="ARBA" id="ARBA00004651"/>
    </source>
</evidence>
<evidence type="ECO:0000313" key="11">
    <source>
        <dbReference type="EMBL" id="PWF24516.1"/>
    </source>
</evidence>
<protein>
    <submittedName>
        <fullName evidence="11">Amino acid ABC transporter permease</fullName>
    </submittedName>
</protein>
<keyword evidence="2 8" id="KW-0813">Transport</keyword>
<dbReference type="InterPro" id="IPR035906">
    <property type="entry name" value="MetI-like_sf"/>
</dbReference>
<name>A0A2V1JZY8_9ACTO</name>
<dbReference type="PANTHER" id="PTHR30614">
    <property type="entry name" value="MEMBRANE COMPONENT OF AMINO ACID ABC TRANSPORTER"/>
    <property type="match status" value="1"/>
</dbReference>
<keyword evidence="12" id="KW-1185">Reference proteome</keyword>
<keyword evidence="4 8" id="KW-0812">Transmembrane</keyword>
<evidence type="ECO:0000256" key="2">
    <source>
        <dbReference type="ARBA" id="ARBA00022448"/>
    </source>
</evidence>
<evidence type="ECO:0000256" key="8">
    <source>
        <dbReference type="RuleBase" id="RU363032"/>
    </source>
</evidence>
<gene>
    <name evidence="11" type="ORF">DD236_10800</name>
</gene>
<dbReference type="Gene3D" id="1.10.3720.10">
    <property type="entry name" value="MetI-like"/>
    <property type="match status" value="1"/>
</dbReference>
<dbReference type="GO" id="GO:0022857">
    <property type="term" value="F:transmembrane transporter activity"/>
    <property type="evidence" value="ECO:0007669"/>
    <property type="project" value="InterPro"/>
</dbReference>
<feature type="transmembrane region" description="Helical" evidence="8">
    <location>
        <begin position="61"/>
        <end position="89"/>
    </location>
</feature>
<keyword evidence="5" id="KW-0029">Amino-acid transport</keyword>
<dbReference type="Pfam" id="PF00528">
    <property type="entry name" value="BPD_transp_1"/>
    <property type="match status" value="1"/>
</dbReference>
<keyword evidence="3" id="KW-1003">Cell membrane</keyword>
<dbReference type="RefSeq" id="WP_109094412.1">
    <property type="nucleotide sequence ID" value="NZ_CAMELQ010000004.1"/>
</dbReference>
<dbReference type="InterPro" id="IPR043429">
    <property type="entry name" value="ArtM/GltK/GlnP/TcyL/YhdX-like"/>
</dbReference>
<feature type="transmembrane region" description="Helical" evidence="8">
    <location>
        <begin position="251"/>
        <end position="271"/>
    </location>
</feature>
<feature type="domain" description="ABC transmembrane type-1" evidence="10">
    <location>
        <begin position="65"/>
        <end position="272"/>
    </location>
</feature>
<dbReference type="PROSITE" id="PS50928">
    <property type="entry name" value="ABC_TM1"/>
    <property type="match status" value="1"/>
</dbReference>
<feature type="transmembrane region" description="Helical" evidence="8">
    <location>
        <begin position="21"/>
        <end position="41"/>
    </location>
</feature>
<evidence type="ECO:0000256" key="3">
    <source>
        <dbReference type="ARBA" id="ARBA00022475"/>
    </source>
</evidence>
<comment type="subcellular location">
    <subcellularLocation>
        <location evidence="1 8">Cell membrane</location>
        <topology evidence="1 8">Multi-pass membrane protein</topology>
    </subcellularLocation>
</comment>
<evidence type="ECO:0000259" key="10">
    <source>
        <dbReference type="PROSITE" id="PS50928"/>
    </source>
</evidence>
<organism evidence="11 12">
    <name type="scientific">Ancrocorticia populi</name>
    <dbReference type="NCBI Taxonomy" id="2175228"/>
    <lineage>
        <taxon>Bacteria</taxon>
        <taxon>Bacillati</taxon>
        <taxon>Actinomycetota</taxon>
        <taxon>Actinomycetes</taxon>
        <taxon>Actinomycetales</taxon>
        <taxon>Actinomycetaceae</taxon>
        <taxon>Ancrocorticia</taxon>
    </lineage>
</organism>
<feature type="region of interest" description="Disordered" evidence="9">
    <location>
        <begin position="284"/>
        <end position="321"/>
    </location>
</feature>
<dbReference type="NCBIfam" id="TIGR01726">
    <property type="entry name" value="HEQRo_perm_3TM"/>
    <property type="match status" value="1"/>
</dbReference>
<dbReference type="Proteomes" id="UP000245283">
    <property type="component" value="Unassembled WGS sequence"/>
</dbReference>